<dbReference type="InterPro" id="IPR006176">
    <property type="entry name" value="3-OHacyl-CoA_DH_NAD-bd"/>
</dbReference>
<dbReference type="Proteomes" id="UP001596445">
    <property type="component" value="Unassembled WGS sequence"/>
</dbReference>
<evidence type="ECO:0000256" key="1">
    <source>
        <dbReference type="SAM" id="MobiDB-lite"/>
    </source>
</evidence>
<dbReference type="InterPro" id="IPR036291">
    <property type="entry name" value="NAD(P)-bd_dom_sf"/>
</dbReference>
<comment type="caution">
    <text evidence="3">The sequence shown here is derived from an EMBL/GenBank/DDBJ whole genome shotgun (WGS) entry which is preliminary data.</text>
</comment>
<dbReference type="AlphaFoldDB" id="A0ABD5W3V7"/>
<evidence type="ECO:0000313" key="4">
    <source>
        <dbReference type="Proteomes" id="UP001596445"/>
    </source>
</evidence>
<dbReference type="RefSeq" id="WP_382184712.1">
    <property type="nucleotide sequence ID" value="NZ_JBHSZI010000001.1"/>
</dbReference>
<protein>
    <submittedName>
        <fullName evidence="3">3-hydroxyacyl-CoA dehydrogenase NAD-binding domain-containing protein</fullName>
    </submittedName>
</protein>
<evidence type="ECO:0000313" key="3">
    <source>
        <dbReference type="EMBL" id="MFC7057908.1"/>
    </source>
</evidence>
<sequence length="196" mass="21006">MNIGVLGADERAREVAAACVRAGERVRLYDSEATAVMDSIDTVERRLGDDGIEATDCLEATTGVDAAVADVDVVIDTTHSDAAALQDWFAELEGDLDDDILVASAVPAVSVTRAAAGLRLPERAVGFRFHQPPNRSSRSSSPSRPGRWPPTAPASSQRASPVTGLPFATRREMSLFVSHWRSKSSRFGWSTRALPT</sequence>
<feature type="domain" description="3-hydroxyacyl-CoA dehydrogenase NAD binding" evidence="2">
    <location>
        <begin position="2"/>
        <end position="134"/>
    </location>
</feature>
<feature type="compositionally biased region" description="Low complexity" evidence="1">
    <location>
        <begin position="132"/>
        <end position="146"/>
    </location>
</feature>
<proteinExistence type="predicted"/>
<keyword evidence="4" id="KW-1185">Reference proteome</keyword>
<dbReference type="SUPFAM" id="SSF51735">
    <property type="entry name" value="NAD(P)-binding Rossmann-fold domains"/>
    <property type="match status" value="1"/>
</dbReference>
<accession>A0ABD5W3V7</accession>
<gene>
    <name evidence="3" type="ORF">ACFQQG_06670</name>
</gene>
<organism evidence="3 4">
    <name type="scientific">Halovenus salina</name>
    <dbReference type="NCBI Taxonomy" id="1510225"/>
    <lineage>
        <taxon>Archaea</taxon>
        <taxon>Methanobacteriati</taxon>
        <taxon>Methanobacteriota</taxon>
        <taxon>Stenosarchaea group</taxon>
        <taxon>Halobacteria</taxon>
        <taxon>Halobacteriales</taxon>
        <taxon>Haloarculaceae</taxon>
        <taxon>Halovenus</taxon>
    </lineage>
</organism>
<reference evidence="3 4" key="1">
    <citation type="journal article" date="2019" name="Int. J. Syst. Evol. Microbiol.">
        <title>The Global Catalogue of Microorganisms (GCM) 10K type strain sequencing project: providing services to taxonomists for standard genome sequencing and annotation.</title>
        <authorList>
            <consortium name="The Broad Institute Genomics Platform"/>
            <consortium name="The Broad Institute Genome Sequencing Center for Infectious Disease"/>
            <person name="Wu L."/>
            <person name="Ma J."/>
        </authorList>
    </citation>
    <scope>NUCLEOTIDE SEQUENCE [LARGE SCALE GENOMIC DNA]</scope>
    <source>
        <strain evidence="3 4">JCM 30072</strain>
    </source>
</reference>
<dbReference type="Pfam" id="PF02737">
    <property type="entry name" value="3HCDH_N"/>
    <property type="match status" value="1"/>
</dbReference>
<name>A0ABD5W3V7_9EURY</name>
<dbReference type="EMBL" id="JBHSZI010000001">
    <property type="protein sequence ID" value="MFC7057908.1"/>
    <property type="molecule type" value="Genomic_DNA"/>
</dbReference>
<feature type="region of interest" description="Disordered" evidence="1">
    <location>
        <begin position="128"/>
        <end position="161"/>
    </location>
</feature>
<dbReference type="Gene3D" id="3.40.50.720">
    <property type="entry name" value="NAD(P)-binding Rossmann-like Domain"/>
    <property type="match status" value="1"/>
</dbReference>
<evidence type="ECO:0000259" key="2">
    <source>
        <dbReference type="Pfam" id="PF02737"/>
    </source>
</evidence>